<dbReference type="Proteomes" id="UP000193685">
    <property type="component" value="Unassembled WGS sequence"/>
</dbReference>
<evidence type="ECO:0000256" key="1">
    <source>
        <dbReference type="SAM" id="MobiDB-lite"/>
    </source>
</evidence>
<evidence type="ECO:0000313" key="2">
    <source>
        <dbReference type="EMBL" id="ORY81952.1"/>
    </source>
</evidence>
<proteinExistence type="predicted"/>
<keyword evidence="3" id="KW-1185">Reference proteome</keyword>
<reference evidence="2 3" key="1">
    <citation type="submission" date="2016-07" db="EMBL/GenBank/DDBJ databases">
        <title>Pervasive Adenine N6-methylation of Active Genes in Fungi.</title>
        <authorList>
            <consortium name="DOE Joint Genome Institute"/>
            <person name="Mondo S.J."/>
            <person name="Dannebaum R.O."/>
            <person name="Kuo R.C."/>
            <person name="Labutti K."/>
            <person name="Haridas S."/>
            <person name="Kuo A."/>
            <person name="Salamov A."/>
            <person name="Ahrendt S.R."/>
            <person name="Lipzen A."/>
            <person name="Sullivan W."/>
            <person name="Andreopoulos W.B."/>
            <person name="Clum A."/>
            <person name="Lindquist E."/>
            <person name="Daum C."/>
            <person name="Ramamoorthy G.K."/>
            <person name="Gryganskyi A."/>
            <person name="Culley D."/>
            <person name="Magnuson J.K."/>
            <person name="James T.Y."/>
            <person name="O'Malley M.A."/>
            <person name="Stajich J.E."/>
            <person name="Spatafora J.W."/>
            <person name="Visel A."/>
            <person name="Grigoriev I.V."/>
        </authorList>
    </citation>
    <scope>NUCLEOTIDE SEQUENCE [LARGE SCALE GENOMIC DNA]</scope>
    <source>
        <strain evidence="2 3">12-1054</strain>
    </source>
</reference>
<dbReference type="EMBL" id="MCFI01000010">
    <property type="protein sequence ID" value="ORY81952.1"/>
    <property type="molecule type" value="Genomic_DNA"/>
</dbReference>
<feature type="compositionally biased region" description="Acidic residues" evidence="1">
    <location>
        <begin position="138"/>
        <end position="147"/>
    </location>
</feature>
<gene>
    <name evidence="2" type="ORF">BCR37DRAFT_24573</name>
</gene>
<dbReference type="RefSeq" id="XP_040725086.1">
    <property type="nucleotide sequence ID" value="XM_040866587.1"/>
</dbReference>
<comment type="caution">
    <text evidence="2">The sequence shown here is derived from an EMBL/GenBank/DDBJ whole genome shotgun (WGS) entry which is preliminary data.</text>
</comment>
<protein>
    <submittedName>
        <fullName evidence="2">Uncharacterized protein</fullName>
    </submittedName>
</protein>
<dbReference type="AlphaFoldDB" id="A0A1Y2FDF7"/>
<feature type="region of interest" description="Disordered" evidence="1">
    <location>
        <begin position="129"/>
        <end position="149"/>
    </location>
</feature>
<feature type="region of interest" description="Disordered" evidence="1">
    <location>
        <begin position="82"/>
        <end position="116"/>
    </location>
</feature>
<name>A0A1Y2FDF7_PROLT</name>
<accession>A0A1Y2FDF7</accession>
<evidence type="ECO:0000313" key="3">
    <source>
        <dbReference type="Proteomes" id="UP000193685"/>
    </source>
</evidence>
<sequence length="280" mass="31054">MGDTRPRRACTTRTWRDLYNHRPVKYDAECKYGRSPKKKGRFSPMRTRSSDLRAITDCRAIELQPEEIPKNRSRLFALPSPASSDIHAMDTPGPLASQRPPSALRTPPPSLRLTLRYRKPSSALSLSISSLTTSSGADEPDTDDDSPEISTSRIAAERLFDLPRDSLGLQDVETTPPCSLPVESFQPSSTPRPVLGRCDEIELSIGRLEATVKESRLHMEARLDALVMKLEHVSNTLEASVQEIVDAGRQDAWKNQQAILALLRQLVGDSTMSVPLTTPK</sequence>
<organism evidence="2 3">
    <name type="scientific">Protomyces lactucae-debilis</name>
    <dbReference type="NCBI Taxonomy" id="2754530"/>
    <lineage>
        <taxon>Eukaryota</taxon>
        <taxon>Fungi</taxon>
        <taxon>Dikarya</taxon>
        <taxon>Ascomycota</taxon>
        <taxon>Taphrinomycotina</taxon>
        <taxon>Taphrinomycetes</taxon>
        <taxon>Taphrinales</taxon>
        <taxon>Protomycetaceae</taxon>
        <taxon>Protomyces</taxon>
    </lineage>
</organism>
<dbReference type="GeneID" id="63783186"/>